<accession>A0A163YMK3</accession>
<protein>
    <submittedName>
        <fullName evidence="1">Uncharacterized protein</fullName>
    </submittedName>
</protein>
<dbReference type="AlphaFoldDB" id="A0A163YMK3"/>
<gene>
    <name evidence="1" type="ORF">A4G28_01775</name>
</gene>
<organism evidence="1 2">
    <name type="scientific">Mycobacterium ostraviense</name>
    <dbReference type="NCBI Taxonomy" id="2738409"/>
    <lineage>
        <taxon>Bacteria</taxon>
        <taxon>Bacillati</taxon>
        <taxon>Actinomycetota</taxon>
        <taxon>Actinomycetes</taxon>
        <taxon>Mycobacteriales</taxon>
        <taxon>Mycobacteriaceae</taxon>
        <taxon>Mycobacterium</taxon>
    </lineage>
</organism>
<dbReference type="EMBL" id="LWCI01000124">
    <property type="protein sequence ID" value="KZS60584.1"/>
    <property type="molecule type" value="Genomic_DNA"/>
</dbReference>
<dbReference type="RefSeq" id="WP_075511740.1">
    <property type="nucleotide sequence ID" value="NZ_CP089224.1"/>
</dbReference>
<proteinExistence type="predicted"/>
<sequence length="204" mass="20516">MHAGLKSASAVFAVLGVLAGAGVLTRGAPVSAPTATLVTGIATTEAVAEPLTPTEQQVVRLLPAGYSAGSCMRATHPFPAAIASLDCTDDLQSDTPDYARFTLYDNVDSLTADFYATAESMAVSPCPGGNASPGSWDYGSSRAVPAARSYAAASRTVLISPGPATLSCCWPRSTAGAASTTCTGGGCAMAALELPSAVTRRQPL</sequence>
<evidence type="ECO:0000313" key="1">
    <source>
        <dbReference type="EMBL" id="KZS60584.1"/>
    </source>
</evidence>
<keyword evidence="2" id="KW-1185">Reference proteome</keyword>
<reference evidence="2" key="1">
    <citation type="submission" date="2016-04" db="EMBL/GenBank/DDBJ databases">
        <authorList>
            <person name="Strapagiel D."/>
            <person name="Borowka P."/>
            <person name="Marciniak B."/>
            <person name="Bakula Z."/>
            <person name="Van Ingen J."/>
            <person name="Safianowska A."/>
            <person name="Dziadek J."/>
            <person name="Jagielski T."/>
        </authorList>
    </citation>
    <scope>NUCLEOTIDE SEQUENCE [LARGE SCALE GENOMIC DNA]</scope>
    <source>
        <strain evidence="2">1010001458</strain>
    </source>
</reference>
<comment type="caution">
    <text evidence="1">The sequence shown here is derived from an EMBL/GenBank/DDBJ whole genome shotgun (WGS) entry which is preliminary data.</text>
</comment>
<dbReference type="Proteomes" id="UP000077342">
    <property type="component" value="Unassembled WGS sequence"/>
</dbReference>
<name>A0A163YMK3_9MYCO</name>
<evidence type="ECO:0000313" key="2">
    <source>
        <dbReference type="Proteomes" id="UP000077342"/>
    </source>
</evidence>